<dbReference type="NCBIfam" id="TIGR02937">
    <property type="entry name" value="sigma70-ECF"/>
    <property type="match status" value="1"/>
</dbReference>
<dbReference type="GO" id="GO:0003677">
    <property type="term" value="F:DNA binding"/>
    <property type="evidence" value="ECO:0007669"/>
    <property type="project" value="InterPro"/>
</dbReference>
<comment type="similarity">
    <text evidence="1">Belongs to the sigma-70 factor family. ECF subfamily.</text>
</comment>
<organism evidence="7 8">
    <name type="scientific">Pusillibacter faecalis</name>
    <dbReference type="NCBI Taxonomy" id="2714358"/>
    <lineage>
        <taxon>Bacteria</taxon>
        <taxon>Bacillati</taxon>
        <taxon>Bacillota</taxon>
        <taxon>Clostridia</taxon>
        <taxon>Eubacteriales</taxon>
        <taxon>Oscillospiraceae</taxon>
        <taxon>Pusillibacter</taxon>
    </lineage>
</organism>
<reference evidence="7" key="1">
    <citation type="submission" date="2020-09" db="EMBL/GenBank/DDBJ databases">
        <title>New species isolated from human feces.</title>
        <authorList>
            <person name="Kitahara M."/>
            <person name="Shigeno Y."/>
            <person name="Shime M."/>
            <person name="Matsumoto Y."/>
            <person name="Nakamura S."/>
            <person name="Motooka D."/>
            <person name="Fukuoka S."/>
            <person name="Nishikawa H."/>
            <person name="Benno Y."/>
        </authorList>
    </citation>
    <scope>NUCLEOTIDE SEQUENCE</scope>
    <source>
        <strain evidence="7">MM59</strain>
        <plasmid evidence="7">pMM59_01</plasmid>
    </source>
</reference>
<sequence length="163" mass="18824">MHVSKESLLTSYLITEQARFYRLAYSYLKNREEALDAVQTAVCRAWEQQDRLREPEAVRTWFYRILIHVCTDMLRQRKRVTFVPPDALDAGSYEDPLPLDGDLATRVDALPPEIATIIRLRFYEELSLKEISAATGAPLSTVKTRLYAGLKKLRVSMEGDYHE</sequence>
<dbReference type="PANTHER" id="PTHR43133">
    <property type="entry name" value="RNA POLYMERASE ECF-TYPE SIGMA FACTO"/>
    <property type="match status" value="1"/>
</dbReference>
<dbReference type="InterPro" id="IPR013249">
    <property type="entry name" value="RNA_pol_sigma70_r4_t2"/>
</dbReference>
<feature type="domain" description="RNA polymerase sigma-70 region 2" evidence="5">
    <location>
        <begin position="17"/>
        <end position="79"/>
    </location>
</feature>
<dbReference type="Gene3D" id="1.10.1740.10">
    <property type="match status" value="1"/>
</dbReference>
<dbReference type="SUPFAM" id="SSF88946">
    <property type="entry name" value="Sigma2 domain of RNA polymerase sigma factors"/>
    <property type="match status" value="1"/>
</dbReference>
<dbReference type="InterPro" id="IPR013324">
    <property type="entry name" value="RNA_pol_sigma_r3/r4-like"/>
</dbReference>
<gene>
    <name evidence="7" type="ORF">MM59RIKEN_29710</name>
</gene>
<evidence type="ECO:0000256" key="2">
    <source>
        <dbReference type="ARBA" id="ARBA00023015"/>
    </source>
</evidence>
<dbReference type="EMBL" id="AP023421">
    <property type="protein sequence ID" value="BCK85652.1"/>
    <property type="molecule type" value="Genomic_DNA"/>
</dbReference>
<dbReference type="InterPro" id="IPR013325">
    <property type="entry name" value="RNA_pol_sigma_r2"/>
</dbReference>
<dbReference type="AlphaFoldDB" id="A0A810QI69"/>
<evidence type="ECO:0000259" key="6">
    <source>
        <dbReference type="Pfam" id="PF08281"/>
    </source>
</evidence>
<dbReference type="InterPro" id="IPR036388">
    <property type="entry name" value="WH-like_DNA-bd_sf"/>
</dbReference>
<dbReference type="CDD" id="cd06171">
    <property type="entry name" value="Sigma70_r4"/>
    <property type="match status" value="1"/>
</dbReference>
<keyword evidence="4" id="KW-0804">Transcription</keyword>
<dbReference type="InterPro" id="IPR014284">
    <property type="entry name" value="RNA_pol_sigma-70_dom"/>
</dbReference>
<dbReference type="Pfam" id="PF08281">
    <property type="entry name" value="Sigma70_r4_2"/>
    <property type="match status" value="1"/>
</dbReference>
<keyword evidence="2" id="KW-0805">Transcription regulation</keyword>
<dbReference type="SUPFAM" id="SSF88659">
    <property type="entry name" value="Sigma3 and sigma4 domains of RNA polymerase sigma factors"/>
    <property type="match status" value="1"/>
</dbReference>
<dbReference type="Proteomes" id="UP000679848">
    <property type="component" value="Plasmid pMM59_01"/>
</dbReference>
<dbReference type="KEGG" id="pfaa:MM59RIKEN_29710"/>
<dbReference type="GO" id="GO:0016987">
    <property type="term" value="F:sigma factor activity"/>
    <property type="evidence" value="ECO:0007669"/>
    <property type="project" value="UniProtKB-KW"/>
</dbReference>
<dbReference type="InterPro" id="IPR007627">
    <property type="entry name" value="RNA_pol_sigma70_r2"/>
</dbReference>
<evidence type="ECO:0000256" key="1">
    <source>
        <dbReference type="ARBA" id="ARBA00010641"/>
    </source>
</evidence>
<feature type="domain" description="RNA polymerase sigma factor 70 region 4 type 2" evidence="6">
    <location>
        <begin position="103"/>
        <end position="153"/>
    </location>
</feature>
<evidence type="ECO:0000256" key="3">
    <source>
        <dbReference type="ARBA" id="ARBA00023082"/>
    </source>
</evidence>
<name>A0A810QI69_9FIRM</name>
<evidence type="ECO:0000313" key="7">
    <source>
        <dbReference type="EMBL" id="BCK85652.1"/>
    </source>
</evidence>
<proteinExistence type="inferred from homology"/>
<dbReference type="PANTHER" id="PTHR43133:SF60">
    <property type="entry name" value="RNA POLYMERASE SIGMA FACTOR SIGV"/>
    <property type="match status" value="1"/>
</dbReference>
<keyword evidence="3" id="KW-0731">Sigma factor</keyword>
<dbReference type="InterPro" id="IPR039425">
    <property type="entry name" value="RNA_pol_sigma-70-like"/>
</dbReference>
<protein>
    <submittedName>
        <fullName evidence="7">RNA polymerase subunit sigma</fullName>
    </submittedName>
</protein>
<evidence type="ECO:0000259" key="5">
    <source>
        <dbReference type="Pfam" id="PF04542"/>
    </source>
</evidence>
<dbReference type="Gene3D" id="1.10.10.10">
    <property type="entry name" value="Winged helix-like DNA-binding domain superfamily/Winged helix DNA-binding domain"/>
    <property type="match status" value="1"/>
</dbReference>
<evidence type="ECO:0000256" key="4">
    <source>
        <dbReference type="ARBA" id="ARBA00023163"/>
    </source>
</evidence>
<dbReference type="GO" id="GO:0006352">
    <property type="term" value="P:DNA-templated transcription initiation"/>
    <property type="evidence" value="ECO:0007669"/>
    <property type="project" value="InterPro"/>
</dbReference>
<geneLocation type="plasmid" evidence="7 8">
    <name>pMM59_01</name>
</geneLocation>
<keyword evidence="8" id="KW-1185">Reference proteome</keyword>
<dbReference type="Pfam" id="PF04542">
    <property type="entry name" value="Sigma70_r2"/>
    <property type="match status" value="1"/>
</dbReference>
<evidence type="ECO:0000313" key="8">
    <source>
        <dbReference type="Proteomes" id="UP000679848"/>
    </source>
</evidence>
<keyword evidence="7" id="KW-0614">Plasmid</keyword>
<accession>A0A810QI69</accession>